<feature type="transmembrane region" description="Helical" evidence="13">
    <location>
        <begin position="973"/>
        <end position="997"/>
    </location>
</feature>
<feature type="region of interest" description="Disordered" evidence="14">
    <location>
        <begin position="1234"/>
        <end position="1258"/>
    </location>
</feature>
<keyword evidence="7 13" id="KW-0067">ATP-binding</keyword>
<feature type="domain" description="Cation-transporting P-type ATPase N-terminal" evidence="16">
    <location>
        <begin position="211"/>
        <end position="260"/>
    </location>
</feature>
<dbReference type="Pfam" id="PF00690">
    <property type="entry name" value="Cation_ATPase_N"/>
    <property type="match status" value="1"/>
</dbReference>
<evidence type="ECO:0000256" key="7">
    <source>
        <dbReference type="ARBA" id="ARBA00022840"/>
    </source>
</evidence>
<feature type="domain" description="P5B-type ATPase N-terminal" evidence="17">
    <location>
        <begin position="35"/>
        <end position="185"/>
    </location>
</feature>
<feature type="transmembrane region" description="Helical" evidence="13">
    <location>
        <begin position="1162"/>
        <end position="1184"/>
    </location>
</feature>
<keyword evidence="6 13" id="KW-0547">Nucleotide-binding</keyword>
<evidence type="ECO:0000259" key="15">
    <source>
        <dbReference type="Pfam" id="PF00122"/>
    </source>
</evidence>
<dbReference type="SFLD" id="SFLDS00003">
    <property type="entry name" value="Haloacid_Dehalogenase"/>
    <property type="match status" value="1"/>
</dbReference>
<proteinExistence type="inferred from homology"/>
<dbReference type="InterPro" id="IPR023299">
    <property type="entry name" value="ATPase_P-typ_cyto_dom_N"/>
</dbReference>
<evidence type="ECO:0000256" key="13">
    <source>
        <dbReference type="RuleBase" id="RU362082"/>
    </source>
</evidence>
<evidence type="ECO:0000256" key="2">
    <source>
        <dbReference type="ARBA" id="ARBA00006000"/>
    </source>
</evidence>
<keyword evidence="8 13" id="KW-0460">Magnesium</keyword>
<dbReference type="Pfam" id="PF13246">
    <property type="entry name" value="Cation_ATPase"/>
    <property type="match status" value="1"/>
</dbReference>
<dbReference type="EMBL" id="JAIZAY010000021">
    <property type="protein sequence ID" value="KAJ8021627.1"/>
    <property type="molecule type" value="Genomic_DNA"/>
</dbReference>
<dbReference type="FunFam" id="1.20.1110.10:FF:000023">
    <property type="entry name" value="Cation-transporting ATPase"/>
    <property type="match status" value="1"/>
</dbReference>
<dbReference type="InterPro" id="IPR004014">
    <property type="entry name" value="ATPase_P-typ_cation-transptr_N"/>
</dbReference>
<dbReference type="SUPFAM" id="SSF81653">
    <property type="entry name" value="Calcium ATPase, transduction domain A"/>
    <property type="match status" value="1"/>
</dbReference>
<dbReference type="InterPro" id="IPR036412">
    <property type="entry name" value="HAD-like_sf"/>
</dbReference>
<feature type="transmembrane region" description="Helical" evidence="13">
    <location>
        <begin position="1047"/>
        <end position="1075"/>
    </location>
</feature>
<dbReference type="GO" id="GO:0031902">
    <property type="term" value="C:late endosome membrane"/>
    <property type="evidence" value="ECO:0007669"/>
    <property type="project" value="TreeGrafter"/>
</dbReference>
<feature type="transmembrane region" description="Helical" evidence="13">
    <location>
        <begin position="268"/>
        <end position="288"/>
    </location>
</feature>
<dbReference type="Gene3D" id="3.40.1110.10">
    <property type="entry name" value="Calcium-transporting ATPase, cytoplasmic domain N"/>
    <property type="match status" value="1"/>
</dbReference>
<dbReference type="GO" id="GO:0016887">
    <property type="term" value="F:ATP hydrolysis activity"/>
    <property type="evidence" value="ECO:0007669"/>
    <property type="project" value="InterPro"/>
</dbReference>
<dbReference type="Proteomes" id="UP001152320">
    <property type="component" value="Chromosome 21"/>
</dbReference>
<feature type="transmembrane region" description="Helical" evidence="13">
    <location>
        <begin position="245"/>
        <end position="262"/>
    </location>
</feature>
<evidence type="ECO:0000259" key="16">
    <source>
        <dbReference type="Pfam" id="PF00690"/>
    </source>
</evidence>
<comment type="similarity">
    <text evidence="2 13">Belongs to the cation transport ATPase (P-type) (TC 3.A.3) family. Type V subfamily.</text>
</comment>
<feature type="transmembrane region" description="Helical" evidence="13">
    <location>
        <begin position="1009"/>
        <end position="1026"/>
    </location>
</feature>
<gene>
    <name evidence="18" type="ORF">HOLleu_38886</name>
</gene>
<feature type="transmembrane region" description="Helical" evidence="13">
    <location>
        <begin position="487"/>
        <end position="507"/>
    </location>
</feature>
<evidence type="ECO:0000256" key="10">
    <source>
        <dbReference type="ARBA" id="ARBA00022989"/>
    </source>
</evidence>
<comment type="subcellular location">
    <subcellularLocation>
        <location evidence="1 13">Membrane</location>
        <topology evidence="1 13">Multi-pass membrane protein</topology>
    </subcellularLocation>
</comment>
<evidence type="ECO:0000256" key="14">
    <source>
        <dbReference type="SAM" id="MobiDB-lite"/>
    </source>
</evidence>
<evidence type="ECO:0000313" key="18">
    <source>
        <dbReference type="EMBL" id="KAJ8021627.1"/>
    </source>
</evidence>
<keyword evidence="4 13" id="KW-0812">Transmembrane</keyword>
<evidence type="ECO:0000256" key="5">
    <source>
        <dbReference type="ARBA" id="ARBA00022723"/>
    </source>
</evidence>
<dbReference type="InterPro" id="IPR023298">
    <property type="entry name" value="ATPase_P-typ_TM_dom_sf"/>
</dbReference>
<dbReference type="NCBIfam" id="TIGR01494">
    <property type="entry name" value="ATPase_P-type"/>
    <property type="match status" value="1"/>
</dbReference>
<keyword evidence="3" id="KW-0597">Phosphoprotein</keyword>
<dbReference type="SUPFAM" id="SSF81660">
    <property type="entry name" value="Metal cation-transporting ATPase, ATP-binding domain N"/>
    <property type="match status" value="1"/>
</dbReference>
<dbReference type="EC" id="7.2.2.-" evidence="13"/>
<dbReference type="GO" id="GO:0046872">
    <property type="term" value="F:metal ion binding"/>
    <property type="evidence" value="ECO:0007669"/>
    <property type="project" value="UniProtKB-UniRule"/>
</dbReference>
<dbReference type="FunFam" id="3.40.50.1000:FF:000045">
    <property type="entry name" value="Cation-transporting ATPase"/>
    <property type="match status" value="1"/>
</dbReference>
<feature type="transmembrane region" description="Helical" evidence="13">
    <location>
        <begin position="1095"/>
        <end position="1112"/>
    </location>
</feature>
<name>A0A9Q0YK27_HOLLE</name>
<evidence type="ECO:0000256" key="9">
    <source>
        <dbReference type="ARBA" id="ARBA00022967"/>
    </source>
</evidence>
<accession>A0A9Q0YK27</accession>
<dbReference type="GO" id="GO:0006874">
    <property type="term" value="P:intracellular calcium ion homeostasis"/>
    <property type="evidence" value="ECO:0007669"/>
    <property type="project" value="TreeGrafter"/>
</dbReference>
<comment type="catalytic activity">
    <reaction evidence="12 13">
        <text>ATP + H2O = ADP + phosphate + H(+)</text>
        <dbReference type="Rhea" id="RHEA:13065"/>
        <dbReference type="ChEBI" id="CHEBI:15377"/>
        <dbReference type="ChEBI" id="CHEBI:15378"/>
        <dbReference type="ChEBI" id="CHEBI:30616"/>
        <dbReference type="ChEBI" id="CHEBI:43474"/>
        <dbReference type="ChEBI" id="CHEBI:456216"/>
    </reaction>
</comment>
<evidence type="ECO:0000259" key="17">
    <source>
        <dbReference type="Pfam" id="PF12409"/>
    </source>
</evidence>
<organism evidence="18 19">
    <name type="scientific">Holothuria leucospilota</name>
    <name type="common">Black long sea cucumber</name>
    <name type="synonym">Mertensiothuria leucospilota</name>
    <dbReference type="NCBI Taxonomy" id="206669"/>
    <lineage>
        <taxon>Eukaryota</taxon>
        <taxon>Metazoa</taxon>
        <taxon>Echinodermata</taxon>
        <taxon>Eleutherozoa</taxon>
        <taxon>Echinozoa</taxon>
        <taxon>Holothuroidea</taxon>
        <taxon>Aspidochirotacea</taxon>
        <taxon>Aspidochirotida</taxon>
        <taxon>Holothuriidae</taxon>
        <taxon>Holothuria</taxon>
    </lineage>
</organism>
<dbReference type="PRINTS" id="PR00119">
    <property type="entry name" value="CATATPASE"/>
</dbReference>
<dbReference type="Pfam" id="PF00122">
    <property type="entry name" value="E1-E2_ATPase"/>
    <property type="match status" value="1"/>
</dbReference>
<dbReference type="OrthoDB" id="48943at2759"/>
<dbReference type="SUPFAM" id="SSF56784">
    <property type="entry name" value="HAD-like"/>
    <property type="match status" value="1"/>
</dbReference>
<dbReference type="InterPro" id="IPR008250">
    <property type="entry name" value="ATPase_P-typ_transduc_dom_A_sf"/>
</dbReference>
<evidence type="ECO:0000256" key="12">
    <source>
        <dbReference type="ARBA" id="ARBA00049360"/>
    </source>
</evidence>
<evidence type="ECO:0000313" key="19">
    <source>
        <dbReference type="Proteomes" id="UP001152320"/>
    </source>
</evidence>
<feature type="transmembrane region" description="Helical" evidence="13">
    <location>
        <begin position="1124"/>
        <end position="1146"/>
    </location>
</feature>
<dbReference type="InterPro" id="IPR059000">
    <property type="entry name" value="ATPase_P-type_domA"/>
</dbReference>
<evidence type="ECO:0000256" key="11">
    <source>
        <dbReference type="ARBA" id="ARBA00023136"/>
    </source>
</evidence>
<dbReference type="GO" id="GO:0019829">
    <property type="term" value="F:ATPase-coupled monoatomic cation transmembrane transporter activity"/>
    <property type="evidence" value="ECO:0007669"/>
    <property type="project" value="UniProtKB-UniRule"/>
</dbReference>
<protein>
    <recommendedName>
        <fullName evidence="13">Cation-transporting ATPase</fullName>
        <ecNumber evidence="13">7.2.2.-</ecNumber>
    </recommendedName>
</protein>
<reference evidence="18" key="1">
    <citation type="submission" date="2021-10" db="EMBL/GenBank/DDBJ databases">
        <title>Tropical sea cucumber genome reveals ecological adaptation and Cuvierian tubules defense mechanism.</title>
        <authorList>
            <person name="Chen T."/>
        </authorList>
    </citation>
    <scope>NUCLEOTIDE SEQUENCE</scope>
    <source>
        <strain evidence="18">Nanhai2018</strain>
        <tissue evidence="18">Muscle</tissue>
    </source>
</reference>
<dbReference type="GO" id="GO:0005524">
    <property type="term" value="F:ATP binding"/>
    <property type="evidence" value="ECO:0007669"/>
    <property type="project" value="UniProtKB-UniRule"/>
</dbReference>
<keyword evidence="5 13" id="KW-0479">Metal-binding</keyword>
<dbReference type="Gene3D" id="3.40.50.1000">
    <property type="entry name" value="HAD superfamily/HAD-like"/>
    <property type="match status" value="1"/>
</dbReference>
<dbReference type="GO" id="GO:0015203">
    <property type="term" value="F:polyamine transmembrane transporter activity"/>
    <property type="evidence" value="ECO:0007669"/>
    <property type="project" value="TreeGrafter"/>
</dbReference>
<evidence type="ECO:0000256" key="3">
    <source>
        <dbReference type="ARBA" id="ARBA00022553"/>
    </source>
</evidence>
<dbReference type="InterPro" id="IPR047819">
    <property type="entry name" value="P5A-ATPase_N"/>
</dbReference>
<dbReference type="SFLD" id="SFLDF00027">
    <property type="entry name" value="p-type_atpase"/>
    <property type="match status" value="1"/>
</dbReference>
<dbReference type="AlphaFoldDB" id="A0A9Q0YK27"/>
<dbReference type="InterPro" id="IPR018303">
    <property type="entry name" value="ATPase_P-typ_P_site"/>
</dbReference>
<dbReference type="InterPro" id="IPR044492">
    <property type="entry name" value="P_typ_ATPase_HD_dom"/>
</dbReference>
<dbReference type="SFLD" id="SFLDG00002">
    <property type="entry name" value="C1.7:_P-type_atpase_like"/>
    <property type="match status" value="1"/>
</dbReference>
<dbReference type="InterPro" id="IPR023214">
    <property type="entry name" value="HAD_sf"/>
</dbReference>
<evidence type="ECO:0000256" key="4">
    <source>
        <dbReference type="ARBA" id="ARBA00022692"/>
    </source>
</evidence>
<dbReference type="PROSITE" id="PS00154">
    <property type="entry name" value="ATPASE_E1_E2"/>
    <property type="match status" value="1"/>
</dbReference>
<keyword evidence="10 13" id="KW-1133">Transmembrane helix</keyword>
<keyword evidence="19" id="KW-1185">Reference proteome</keyword>
<keyword evidence="11 13" id="KW-0472">Membrane</keyword>
<evidence type="ECO:0000256" key="6">
    <source>
        <dbReference type="ARBA" id="ARBA00022741"/>
    </source>
</evidence>
<feature type="transmembrane region" description="Helical" evidence="13">
    <location>
        <begin position="448"/>
        <end position="467"/>
    </location>
</feature>
<dbReference type="Pfam" id="PF12409">
    <property type="entry name" value="P5-ATPase"/>
    <property type="match status" value="1"/>
</dbReference>
<dbReference type="InterPro" id="IPR006544">
    <property type="entry name" value="P-type_TPase_V"/>
</dbReference>
<dbReference type="PANTHER" id="PTHR45630">
    <property type="entry name" value="CATION-TRANSPORTING ATPASE-RELATED"/>
    <property type="match status" value="1"/>
</dbReference>
<dbReference type="PANTHER" id="PTHR45630:SF8">
    <property type="entry name" value="CATION-TRANSPORTING ATPASE"/>
    <property type="match status" value="1"/>
</dbReference>
<evidence type="ECO:0000256" key="1">
    <source>
        <dbReference type="ARBA" id="ARBA00004141"/>
    </source>
</evidence>
<feature type="domain" description="P-type ATPase A" evidence="15">
    <location>
        <begin position="304"/>
        <end position="434"/>
    </location>
</feature>
<dbReference type="Gene3D" id="2.70.150.10">
    <property type="entry name" value="Calcium-transporting ATPase, cytoplasmic transduction domain A"/>
    <property type="match status" value="1"/>
</dbReference>
<dbReference type="SUPFAM" id="SSF81665">
    <property type="entry name" value="Calcium ATPase, transmembrane domain M"/>
    <property type="match status" value="1"/>
</dbReference>
<comment type="caution">
    <text evidence="18">The sequence shown here is derived from an EMBL/GenBank/DDBJ whole genome shotgun (WGS) entry which is preliminary data.</text>
</comment>
<dbReference type="NCBIfam" id="TIGR01657">
    <property type="entry name" value="P-ATPase-V"/>
    <property type="match status" value="1"/>
</dbReference>
<dbReference type="InterPro" id="IPR001757">
    <property type="entry name" value="P_typ_ATPase"/>
</dbReference>
<sequence length="1258" mass="141478">MESKGGPPSQSKDAVFTVGQHTVLRERLLLNEGTDEQIECFGYRRHLIRTILCMTLGVLTLGLVFLIFRWKPDWGIKMMYERCSLGEADALLVRDVHQRWHKTPVRNEPIELPPEKGRRRDDNSYCINGSPSVKVVVENADIKDQVEFVPNDVTSSDWNKNHPNPGTEQKLLRFFNFQKVLYIWDRDLSLFYRLGGLDENVPCADFYLRFTGFTADQQEQRRQIYGQNEIHVELKSIPLLIFQEALNPFYVFQIYSVCLWIFGYNYVIFSVAIVVMSLISIMATVYNTRRQAKTLRKMVKSDGKVRVLRGKSHEDEDTVFELIPETQLVPGDVIQIPLRGCQMSCDAVLISGNCIVNESMLTGESVPITKTPLPNPPIPLDSPPMMYNPENHKRHTLFCGTQIIQSRRIGKKSVLAVVIRTGFATTKGSLVRSILYPKPMDFKLYRDAMRFILVLATVAFVGFAYVLTIKILNQSSVRDIILKALDIFTIAVSPALPAALTIGMVFAQQRLKKANIYCISPQRINLSGMLDLICFDKTGTLTEDHLELLAVSPINKDQFVVINDPSTLDFGPFMAGMATCHSLTVIDGEIRGDPLDLQMFQSIKWNLVEPSESDRTGFFNFMPTIVMDTSNAHNNNDTPSKGKIPLLPDHQIGVIRQFTFSSNLKRMSVITQTLGSNNLDVFVKGAPEIVASLCLEESIPDNFNEVLKEHTMNGLRVLAMAWKPLAQNVTYEQAQGLERNDIEGDLQLLGLLIMQNTLKPETAPVIEELNNADIRTVMVTGDNILTAIHVARQCGMIGHSEVVVEVNVTPPTRDNETKVTYTLNQAVNAGSRQPSPSHEFSGKLQNQEEVALTLDDFQSGNSKGSTYHFALDGKTFQALRDYIPHLIPKIAVKATIFARMSPDQKAQLVEVFQDLQYYVGMCGDGANDCGALKRAHAGISLSEAEASVASPFTSQQQNVKCVSRLIMEGRAALVASFGVFKYMALYSMIQFTSVIIMNTIDSFPSDFMFMYWDIAITTVVALLVARNHAYPNIVSKKPLTSLMDPSLLFSVLSNTLLQFAFQVGGYFILIIQPWFTPLVPDKEDISNSYCYEATSIFFLSSFQYIIVAFLFSKGPPFRKPIYTNVLFFVSLVILTIYTASMMFFPIEAVNKYGEIKDLPTQFYFVILGLVVAHFFTALILESVLADTKVVKNFATCRKLRGKVKSKKYDEMIDEINNDPIWPPVTSPDMKLPSFKSHDVGAGNPRMDQQPYRRNTTDL</sequence>
<feature type="transmembrane region" description="Helical" evidence="13">
    <location>
        <begin position="47"/>
        <end position="68"/>
    </location>
</feature>
<evidence type="ECO:0000256" key="8">
    <source>
        <dbReference type="ARBA" id="ARBA00022842"/>
    </source>
</evidence>
<dbReference type="GO" id="GO:0140358">
    <property type="term" value="F:P-type transmembrane transporter activity"/>
    <property type="evidence" value="ECO:0007669"/>
    <property type="project" value="InterPro"/>
</dbReference>
<keyword evidence="9 13" id="KW-1278">Translocase</keyword>